<dbReference type="InterPro" id="IPR000515">
    <property type="entry name" value="MetI-like"/>
</dbReference>
<feature type="transmembrane region" description="Helical" evidence="7">
    <location>
        <begin position="72"/>
        <end position="90"/>
    </location>
</feature>
<dbReference type="OrthoDB" id="9785836at2"/>
<dbReference type="SUPFAM" id="SSF161098">
    <property type="entry name" value="MetI-like"/>
    <property type="match status" value="1"/>
</dbReference>
<evidence type="ECO:0000313" key="9">
    <source>
        <dbReference type="EMBL" id="THF84724.1"/>
    </source>
</evidence>
<feature type="transmembrane region" description="Helical" evidence="7">
    <location>
        <begin position="153"/>
        <end position="179"/>
    </location>
</feature>
<dbReference type="AlphaFoldDB" id="A0A4S4C9M5"/>
<evidence type="ECO:0000256" key="3">
    <source>
        <dbReference type="ARBA" id="ARBA00022475"/>
    </source>
</evidence>
<dbReference type="PANTHER" id="PTHR43227:SF11">
    <property type="entry name" value="BLL4140 PROTEIN"/>
    <property type="match status" value="1"/>
</dbReference>
<feature type="transmembrane region" description="Helical" evidence="7">
    <location>
        <begin position="7"/>
        <end position="26"/>
    </location>
</feature>
<sequence length="294" mass="33228">MRPNLSLYLLILFPLSYFLIFCYWPMYGVQIAFKDFYAIKGITGSPWAGFKHFETFFHSIFFDRVVWNTVKISFYSILFGFPAPILLALLMNELKSRFFRKVVQNISYAPYFISQVVMVGILLVFLSPTNGLINKIVEFLGGNPIAFMMEPGWFQSIFVSSGIWQGTGWGTVIYMAVLAGVDHQQIEAAILDGANKWQRIWHISLPCIMPTAVILLILSSGSIMNVGFEKVFLMQNSSNMEASDVIATYVYRKGLLNIEYSFATAVGLFNSVINFVILVVVNAFARRAGSTSLW</sequence>
<evidence type="ECO:0000313" key="10">
    <source>
        <dbReference type="Proteomes" id="UP000310636"/>
    </source>
</evidence>
<gene>
    <name evidence="9" type="ORF">E6C55_01295</name>
</gene>
<organism evidence="9 10">
    <name type="scientific">Cohnella fermenti</name>
    <dbReference type="NCBI Taxonomy" id="2565925"/>
    <lineage>
        <taxon>Bacteria</taxon>
        <taxon>Bacillati</taxon>
        <taxon>Bacillota</taxon>
        <taxon>Bacilli</taxon>
        <taxon>Bacillales</taxon>
        <taxon>Paenibacillaceae</taxon>
        <taxon>Cohnella</taxon>
    </lineage>
</organism>
<evidence type="ECO:0000256" key="4">
    <source>
        <dbReference type="ARBA" id="ARBA00022692"/>
    </source>
</evidence>
<evidence type="ECO:0000256" key="6">
    <source>
        <dbReference type="ARBA" id="ARBA00023136"/>
    </source>
</evidence>
<comment type="subcellular location">
    <subcellularLocation>
        <location evidence="1 7">Cell membrane</location>
        <topology evidence="1 7">Multi-pass membrane protein</topology>
    </subcellularLocation>
</comment>
<keyword evidence="6 7" id="KW-0472">Membrane</keyword>
<dbReference type="PROSITE" id="PS50928">
    <property type="entry name" value="ABC_TM1"/>
    <property type="match status" value="1"/>
</dbReference>
<comment type="similarity">
    <text evidence="7">Belongs to the binding-protein-dependent transport system permease family.</text>
</comment>
<feature type="domain" description="ABC transmembrane type-1" evidence="8">
    <location>
        <begin position="66"/>
        <end position="281"/>
    </location>
</feature>
<proteinExistence type="inferred from homology"/>
<dbReference type="CDD" id="cd06261">
    <property type="entry name" value="TM_PBP2"/>
    <property type="match status" value="1"/>
</dbReference>
<comment type="caution">
    <text evidence="9">The sequence shown here is derived from an EMBL/GenBank/DDBJ whole genome shotgun (WGS) entry which is preliminary data.</text>
</comment>
<dbReference type="GO" id="GO:0055085">
    <property type="term" value="P:transmembrane transport"/>
    <property type="evidence" value="ECO:0007669"/>
    <property type="project" value="InterPro"/>
</dbReference>
<dbReference type="PANTHER" id="PTHR43227">
    <property type="entry name" value="BLL4140 PROTEIN"/>
    <property type="match status" value="1"/>
</dbReference>
<accession>A0A4S4C9M5</accession>
<dbReference type="InterPro" id="IPR050809">
    <property type="entry name" value="UgpAE/MalFG_permease"/>
</dbReference>
<keyword evidence="5 7" id="KW-1133">Transmembrane helix</keyword>
<dbReference type="Proteomes" id="UP000310636">
    <property type="component" value="Unassembled WGS sequence"/>
</dbReference>
<evidence type="ECO:0000259" key="8">
    <source>
        <dbReference type="PROSITE" id="PS50928"/>
    </source>
</evidence>
<protein>
    <submittedName>
        <fullName evidence="9">Sugar ABC transporter permease</fullName>
    </submittedName>
</protein>
<dbReference type="GO" id="GO:0005886">
    <property type="term" value="C:plasma membrane"/>
    <property type="evidence" value="ECO:0007669"/>
    <property type="project" value="UniProtKB-SubCell"/>
</dbReference>
<keyword evidence="10" id="KW-1185">Reference proteome</keyword>
<feature type="transmembrane region" description="Helical" evidence="7">
    <location>
        <begin position="111"/>
        <end position="133"/>
    </location>
</feature>
<keyword evidence="2 7" id="KW-0813">Transport</keyword>
<dbReference type="Pfam" id="PF00528">
    <property type="entry name" value="BPD_transp_1"/>
    <property type="match status" value="1"/>
</dbReference>
<evidence type="ECO:0000256" key="7">
    <source>
        <dbReference type="RuleBase" id="RU363032"/>
    </source>
</evidence>
<dbReference type="EMBL" id="SSOB01000001">
    <property type="protein sequence ID" value="THF84724.1"/>
    <property type="molecule type" value="Genomic_DNA"/>
</dbReference>
<dbReference type="Gene3D" id="1.10.3720.10">
    <property type="entry name" value="MetI-like"/>
    <property type="match status" value="1"/>
</dbReference>
<evidence type="ECO:0000256" key="1">
    <source>
        <dbReference type="ARBA" id="ARBA00004651"/>
    </source>
</evidence>
<dbReference type="InterPro" id="IPR035906">
    <property type="entry name" value="MetI-like_sf"/>
</dbReference>
<reference evidence="9 10" key="1">
    <citation type="submission" date="2019-04" db="EMBL/GenBank/DDBJ databases">
        <title>Cohnella sp. nov. isolated from preserved vegetables.</title>
        <authorList>
            <person name="Lin S.-Y."/>
            <person name="Hung M.-H."/>
            <person name="Young C.-C."/>
        </authorList>
    </citation>
    <scope>NUCLEOTIDE SEQUENCE [LARGE SCALE GENOMIC DNA]</scope>
    <source>
        <strain evidence="9 10">CC-MHH1044</strain>
    </source>
</reference>
<evidence type="ECO:0000256" key="5">
    <source>
        <dbReference type="ARBA" id="ARBA00022989"/>
    </source>
</evidence>
<feature type="transmembrane region" description="Helical" evidence="7">
    <location>
        <begin position="200"/>
        <end position="224"/>
    </location>
</feature>
<name>A0A4S4C9M5_9BACL</name>
<keyword evidence="3" id="KW-1003">Cell membrane</keyword>
<keyword evidence="4 7" id="KW-0812">Transmembrane</keyword>
<evidence type="ECO:0000256" key="2">
    <source>
        <dbReference type="ARBA" id="ARBA00022448"/>
    </source>
</evidence>
<feature type="transmembrane region" description="Helical" evidence="7">
    <location>
        <begin position="260"/>
        <end position="285"/>
    </location>
</feature>